<keyword evidence="7" id="KW-1185">Reference proteome</keyword>
<dbReference type="PROSITE" id="PS00551">
    <property type="entry name" value="MOLYBDOPTERIN_PROK_1"/>
    <property type="match status" value="1"/>
</dbReference>
<evidence type="ECO:0000256" key="4">
    <source>
        <dbReference type="ARBA" id="ARBA00023014"/>
    </source>
</evidence>
<evidence type="ECO:0000313" key="6">
    <source>
        <dbReference type="EMBL" id="GAE25206.1"/>
    </source>
</evidence>
<organism evidence="6 7">
    <name type="scientific">Halalkalibacter wakoensis JCM 9140</name>
    <dbReference type="NCBI Taxonomy" id="1236970"/>
    <lineage>
        <taxon>Bacteria</taxon>
        <taxon>Bacillati</taxon>
        <taxon>Bacillota</taxon>
        <taxon>Bacilli</taxon>
        <taxon>Bacillales</taxon>
        <taxon>Bacillaceae</taxon>
        <taxon>Halalkalibacter</taxon>
    </lineage>
</organism>
<dbReference type="STRING" id="1236970.JCM9140_1186"/>
<keyword evidence="2" id="KW-0479">Metal-binding</keyword>
<evidence type="ECO:0000259" key="5">
    <source>
        <dbReference type="PROSITE" id="PS51669"/>
    </source>
</evidence>
<sequence>MSEFLVKDGVKNLQKPGEKLVTTHCCYCGMQCGMHIRVNEKSGKVVGVEPRYDWPVTLEDVSKRSNSLSNS</sequence>
<evidence type="ECO:0000256" key="2">
    <source>
        <dbReference type="ARBA" id="ARBA00022723"/>
    </source>
</evidence>
<comment type="cofactor">
    <cofactor evidence="1">
        <name>Mo-bis(molybdopterin guanine dinucleotide)</name>
        <dbReference type="ChEBI" id="CHEBI:60539"/>
    </cofactor>
</comment>
<dbReference type="PROSITE" id="PS51669">
    <property type="entry name" value="4FE4S_MOW_BIS_MGD"/>
    <property type="match status" value="1"/>
</dbReference>
<dbReference type="Gene3D" id="2.20.25.90">
    <property type="entry name" value="ADC-like domains"/>
    <property type="match status" value="1"/>
</dbReference>
<dbReference type="GO" id="GO:0016491">
    <property type="term" value="F:oxidoreductase activity"/>
    <property type="evidence" value="ECO:0007669"/>
    <property type="project" value="InterPro"/>
</dbReference>
<gene>
    <name evidence="6" type="ORF">JCM9140_1186</name>
</gene>
<dbReference type="SUPFAM" id="SSF53706">
    <property type="entry name" value="Formate dehydrogenase/DMSO reductase, domains 1-3"/>
    <property type="match status" value="1"/>
</dbReference>
<evidence type="ECO:0000256" key="1">
    <source>
        <dbReference type="ARBA" id="ARBA00001942"/>
    </source>
</evidence>
<feature type="domain" description="4Fe-4S Mo/W bis-MGD-type" evidence="5">
    <location>
        <begin position="18"/>
        <end position="71"/>
    </location>
</feature>
<keyword evidence="3" id="KW-0408">Iron</keyword>
<comment type="caution">
    <text evidence="6">The sequence shown here is derived from an EMBL/GenBank/DDBJ whole genome shotgun (WGS) entry which is preliminary data.</text>
</comment>
<dbReference type="InterPro" id="IPR006963">
    <property type="entry name" value="Mopterin_OxRdtase_4Fe-4S_dom"/>
</dbReference>
<reference evidence="6" key="1">
    <citation type="journal article" date="2014" name="Genome Announc.">
        <title>Draft Genome Sequences of Three Alkaliphilic Bacillus Strains, Bacillus wakoensis JCM 9140T, Bacillus akibai JCM 9157T, and Bacillus hemicellulosilyticus JCM 9152T.</title>
        <authorList>
            <person name="Yuki M."/>
            <person name="Oshima K."/>
            <person name="Suda W."/>
            <person name="Oshida Y."/>
            <person name="Kitamura K."/>
            <person name="Iida T."/>
            <person name="Hattori M."/>
            <person name="Ohkuma M."/>
        </authorList>
    </citation>
    <scope>NUCLEOTIDE SEQUENCE [LARGE SCALE GENOMIC DNA]</scope>
    <source>
        <strain evidence="6">JCM 9140</strain>
    </source>
</reference>
<proteinExistence type="predicted"/>
<evidence type="ECO:0000313" key="7">
    <source>
        <dbReference type="Proteomes" id="UP000018890"/>
    </source>
</evidence>
<dbReference type="InterPro" id="IPR027467">
    <property type="entry name" value="MopterinOxRdtase_cofactor_BS"/>
</dbReference>
<evidence type="ECO:0000256" key="3">
    <source>
        <dbReference type="ARBA" id="ARBA00023004"/>
    </source>
</evidence>
<dbReference type="GO" id="GO:0051539">
    <property type="term" value="F:4 iron, 4 sulfur cluster binding"/>
    <property type="evidence" value="ECO:0007669"/>
    <property type="project" value="InterPro"/>
</dbReference>
<keyword evidence="4" id="KW-0411">Iron-sulfur</keyword>
<dbReference type="EMBL" id="BAUT01000007">
    <property type="protein sequence ID" value="GAE25206.1"/>
    <property type="molecule type" value="Genomic_DNA"/>
</dbReference>
<name>W4PZD9_9BACI</name>
<dbReference type="Pfam" id="PF04879">
    <property type="entry name" value="Molybdop_Fe4S4"/>
    <property type="match status" value="1"/>
</dbReference>
<dbReference type="GO" id="GO:0046872">
    <property type="term" value="F:metal ion binding"/>
    <property type="evidence" value="ECO:0007669"/>
    <property type="project" value="UniProtKB-KW"/>
</dbReference>
<protein>
    <submittedName>
        <fullName evidence="6">Assimilatory nitrate reductase large subunit</fullName>
    </submittedName>
</protein>
<dbReference type="AlphaFoldDB" id="W4PZD9"/>
<dbReference type="Proteomes" id="UP000018890">
    <property type="component" value="Unassembled WGS sequence"/>
</dbReference>
<accession>W4PZD9</accession>